<proteinExistence type="predicted"/>
<dbReference type="RefSeq" id="WP_232186117.1">
    <property type="nucleotide sequence ID" value="NZ_JAIOAP010000007.1"/>
</dbReference>
<dbReference type="Pfam" id="PF01374">
    <property type="entry name" value="Glyco_hydro_46"/>
    <property type="match status" value="1"/>
</dbReference>
<dbReference type="Gene3D" id="3.30.386.10">
    <property type="entry name" value="Chitosanase, subunit A, domain 2"/>
    <property type="match status" value="1"/>
</dbReference>
<dbReference type="InterPro" id="IPR023099">
    <property type="entry name" value="Glyco_hydro_46_N"/>
</dbReference>
<dbReference type="InterPro" id="IPR023346">
    <property type="entry name" value="Lysozyme-like_dom_sf"/>
</dbReference>
<protein>
    <submittedName>
        <fullName evidence="2">Chitosanase</fullName>
    </submittedName>
</protein>
<gene>
    <name evidence="2" type="ORF">QJS35_15055</name>
</gene>
<dbReference type="SUPFAM" id="SSF53955">
    <property type="entry name" value="Lysozyme-like"/>
    <property type="match status" value="1"/>
</dbReference>
<name>A0ABV1KW52_9BACL</name>
<dbReference type="Gene3D" id="1.20.141.10">
    <property type="entry name" value="Chitosanase, subunit A, domain 1"/>
    <property type="match status" value="1"/>
</dbReference>
<dbReference type="Proteomes" id="UP001493487">
    <property type="component" value="Unassembled WGS sequence"/>
</dbReference>
<dbReference type="InterPro" id="IPR000400">
    <property type="entry name" value="Glyco_hydro_46"/>
</dbReference>
<feature type="signal peptide" evidence="1">
    <location>
        <begin position="1"/>
        <end position="26"/>
    </location>
</feature>
<feature type="chain" id="PRO_5046514070" evidence="1">
    <location>
        <begin position="27"/>
        <end position="269"/>
    </location>
</feature>
<comment type="caution">
    <text evidence="2">The sequence shown here is derived from an EMBL/GenBank/DDBJ whole genome shotgun (WGS) entry which is preliminary data.</text>
</comment>
<evidence type="ECO:0000313" key="2">
    <source>
        <dbReference type="EMBL" id="MEQ4483712.1"/>
    </source>
</evidence>
<keyword evidence="3" id="KW-1185">Reference proteome</keyword>
<evidence type="ECO:0000313" key="3">
    <source>
        <dbReference type="Proteomes" id="UP001493487"/>
    </source>
</evidence>
<reference evidence="2 3" key="1">
    <citation type="journal article" date="2023" name="Genome Announc.">
        <title>Pan-Genome Analyses of the Genus Cohnella and Proposal of the Novel Species Cohnella silvisoli sp. nov., Isolated from Forest Soil.</title>
        <authorList>
            <person name="Wang C."/>
            <person name="Mao L."/>
            <person name="Bao G."/>
            <person name="Zhu H."/>
        </authorList>
    </citation>
    <scope>NUCLEOTIDE SEQUENCE [LARGE SCALE GENOMIC DNA]</scope>
    <source>
        <strain evidence="2 3">NL03-T5-1</strain>
    </source>
</reference>
<evidence type="ECO:0000256" key="1">
    <source>
        <dbReference type="SAM" id="SignalP"/>
    </source>
</evidence>
<dbReference type="CDD" id="cd00978">
    <property type="entry name" value="chitosanase_GH46"/>
    <property type="match status" value="1"/>
</dbReference>
<keyword evidence="1" id="KW-0732">Signal</keyword>
<sequence length="269" mass="29559">MLRKLYLLTVLTCLVMLTLSASTSAAAGLDAEYKARAEAITSVFENGTTELQYGYAENLNDGRGITSGRAGFTTGTGDAYVVVKRFTDLVPENPLAQYLSELERLNTASQKDDVSGLSGYIEAWRSLGNDSTFRQVQNDVVDEMYYGPSQVFADNLGLNLNLSRGQLYDAIIQHGSSADYSDSLPALINWTNERMGGTPASGVDEKDWMNAFLDVRRADLENAVDPATREEWKKSVGRVDVYKSIVADGNWDLNGPITINTPEWQVTVQ</sequence>
<accession>A0ABV1KW52</accession>
<organism evidence="2 3">
    <name type="scientific">Cohnella silvisoli</name>
    <dbReference type="NCBI Taxonomy" id="2873699"/>
    <lineage>
        <taxon>Bacteria</taxon>
        <taxon>Bacillati</taxon>
        <taxon>Bacillota</taxon>
        <taxon>Bacilli</taxon>
        <taxon>Bacillales</taxon>
        <taxon>Paenibacillaceae</taxon>
        <taxon>Cohnella</taxon>
    </lineage>
</organism>
<dbReference type="EMBL" id="JASKHM010000008">
    <property type="protein sequence ID" value="MEQ4483712.1"/>
    <property type="molecule type" value="Genomic_DNA"/>
</dbReference>